<accession>A0A1G6HRM6</accession>
<feature type="domain" description="RAMA" evidence="1">
    <location>
        <begin position="290"/>
        <end position="356"/>
    </location>
</feature>
<sequence length="357" mass="37405">MPLFDIRGAGRAHPVTPTLPDDASFAAAARAVVSEHLPALLGEPLFTVAERPAASVEQRASVERQATADLLALDTSGLPVVVQIMARLTAQGLLEALDMAGRASRLTRADLAAKHPGGPDRFRAGLRAFFDAAPAARPETPSPGTVRLVIVCADVEDSLLHALAFLRSGTTRIEVLHVGLLAGRGGQRLIDVSPLRPEQAAAGRAVESVLTGTVPAVPAPADAYVPVFLDLPPDDLPERPSDLPANGLGPYAAPVSPVLDLLAPPRELSDVVGPVDAALAALASGLDAPLQLVWVRHRRGERFEIVLHPDGSLHTEGGTRYADPTWAASAVSGGTASDGWRVWRVGDEGRTLAELRE</sequence>
<evidence type="ECO:0000259" key="1">
    <source>
        <dbReference type="Pfam" id="PF18755"/>
    </source>
</evidence>
<evidence type="ECO:0000313" key="3">
    <source>
        <dbReference type="Proteomes" id="UP000199039"/>
    </source>
</evidence>
<dbReference type="RefSeq" id="WP_139185732.1">
    <property type="nucleotide sequence ID" value="NZ_FMYH01000001.1"/>
</dbReference>
<dbReference type="OrthoDB" id="5149322at2"/>
<name>A0A1G6HRM6_9MICO</name>
<dbReference type="AlphaFoldDB" id="A0A1G6HRM6"/>
<evidence type="ECO:0000313" key="2">
    <source>
        <dbReference type="EMBL" id="SDB96861.1"/>
    </source>
</evidence>
<dbReference type="Proteomes" id="UP000199039">
    <property type="component" value="Unassembled WGS sequence"/>
</dbReference>
<dbReference type="Pfam" id="PF18755">
    <property type="entry name" value="RAMA"/>
    <property type="match status" value="1"/>
</dbReference>
<dbReference type="STRING" id="1814289.SAMN05216410_1188"/>
<gene>
    <name evidence="2" type="ORF">SAMN05216410_1188</name>
</gene>
<proteinExistence type="predicted"/>
<keyword evidence="3" id="KW-1185">Reference proteome</keyword>
<organism evidence="2 3">
    <name type="scientific">Sanguibacter gelidistatuariae</name>
    <dbReference type="NCBI Taxonomy" id="1814289"/>
    <lineage>
        <taxon>Bacteria</taxon>
        <taxon>Bacillati</taxon>
        <taxon>Actinomycetota</taxon>
        <taxon>Actinomycetes</taxon>
        <taxon>Micrococcales</taxon>
        <taxon>Sanguibacteraceae</taxon>
        <taxon>Sanguibacter</taxon>
    </lineage>
</organism>
<dbReference type="EMBL" id="FMYH01000001">
    <property type="protein sequence ID" value="SDB96861.1"/>
    <property type="molecule type" value="Genomic_DNA"/>
</dbReference>
<protein>
    <recommendedName>
        <fullName evidence="1">RAMA domain-containing protein</fullName>
    </recommendedName>
</protein>
<dbReference type="InterPro" id="IPR040843">
    <property type="entry name" value="RAMA"/>
</dbReference>
<reference evidence="2 3" key="1">
    <citation type="submission" date="2016-09" db="EMBL/GenBank/DDBJ databases">
        <authorList>
            <person name="Capua I."/>
            <person name="De Benedictis P."/>
            <person name="Joannis T."/>
            <person name="Lombin L.H."/>
            <person name="Cattoli G."/>
        </authorList>
    </citation>
    <scope>NUCLEOTIDE SEQUENCE [LARGE SCALE GENOMIC DNA]</scope>
    <source>
        <strain evidence="2 3">ISLP-3</strain>
    </source>
</reference>